<sequence>MTGTEYDHRAPTTEESSASKINNERANLRTAVPIIGSDGIEQHRERFENCGSCTFFRKPNVCQIVEGPVTDDQVCNWIQGRTGNKDDEEARKYSLDDVRSFVWGMMKEQPYQHKVVDVEFTPVGWLILIEDTADPPHYFSLSLNFHIEHTSLEHHWTQEEVDAITRIGKQMNFKPPTNFVEAEKLYGLGEISTEEFEPFKRAREAAKESN</sequence>
<evidence type="ECO:0000256" key="1">
    <source>
        <dbReference type="SAM" id="MobiDB-lite"/>
    </source>
</evidence>
<protein>
    <submittedName>
        <fullName evidence="2">Uncharacterized protein</fullName>
    </submittedName>
</protein>
<accession>A0A0F9CW22</accession>
<dbReference type="AlphaFoldDB" id="A0A0F9CW22"/>
<gene>
    <name evidence="2" type="ORF">LCGC14_2274950</name>
</gene>
<comment type="caution">
    <text evidence="2">The sequence shown here is derived from an EMBL/GenBank/DDBJ whole genome shotgun (WGS) entry which is preliminary data.</text>
</comment>
<name>A0A0F9CW22_9ZZZZ</name>
<evidence type="ECO:0000313" key="2">
    <source>
        <dbReference type="EMBL" id="KKL53489.1"/>
    </source>
</evidence>
<feature type="compositionally biased region" description="Basic and acidic residues" evidence="1">
    <location>
        <begin position="1"/>
        <end position="12"/>
    </location>
</feature>
<organism evidence="2">
    <name type="scientific">marine sediment metagenome</name>
    <dbReference type="NCBI Taxonomy" id="412755"/>
    <lineage>
        <taxon>unclassified sequences</taxon>
        <taxon>metagenomes</taxon>
        <taxon>ecological metagenomes</taxon>
    </lineage>
</organism>
<dbReference type="EMBL" id="LAZR01031526">
    <property type="protein sequence ID" value="KKL53489.1"/>
    <property type="molecule type" value="Genomic_DNA"/>
</dbReference>
<feature type="region of interest" description="Disordered" evidence="1">
    <location>
        <begin position="1"/>
        <end position="20"/>
    </location>
</feature>
<proteinExistence type="predicted"/>
<reference evidence="2" key="1">
    <citation type="journal article" date="2015" name="Nature">
        <title>Complex archaea that bridge the gap between prokaryotes and eukaryotes.</title>
        <authorList>
            <person name="Spang A."/>
            <person name="Saw J.H."/>
            <person name="Jorgensen S.L."/>
            <person name="Zaremba-Niedzwiedzka K."/>
            <person name="Martijn J."/>
            <person name="Lind A.E."/>
            <person name="van Eijk R."/>
            <person name="Schleper C."/>
            <person name="Guy L."/>
            <person name="Ettema T.J."/>
        </authorList>
    </citation>
    <scope>NUCLEOTIDE SEQUENCE</scope>
</reference>